<evidence type="ECO:0000313" key="5">
    <source>
        <dbReference type="EMBL" id="RKH06190.1"/>
    </source>
</evidence>
<evidence type="ECO:0000256" key="1">
    <source>
        <dbReference type="ARBA" id="ARBA00006432"/>
    </source>
</evidence>
<dbReference type="SUPFAM" id="SSF56801">
    <property type="entry name" value="Acetyl-CoA synthetase-like"/>
    <property type="match status" value="1"/>
</dbReference>
<dbReference type="Gene3D" id="3.40.50.12780">
    <property type="entry name" value="N-terminal domain of ligase-like"/>
    <property type="match status" value="1"/>
</dbReference>
<dbReference type="OrthoDB" id="9799237at2"/>
<dbReference type="PANTHER" id="PTHR43767">
    <property type="entry name" value="LONG-CHAIN-FATTY-ACID--COA LIGASE"/>
    <property type="match status" value="1"/>
</dbReference>
<keyword evidence="2" id="KW-0436">Ligase</keyword>
<dbReference type="InterPro" id="IPR000873">
    <property type="entry name" value="AMP-dep_synth/lig_dom"/>
</dbReference>
<dbReference type="PROSITE" id="PS00455">
    <property type="entry name" value="AMP_BINDING"/>
    <property type="match status" value="1"/>
</dbReference>
<dbReference type="Pfam" id="PF13193">
    <property type="entry name" value="AMP-binding_C"/>
    <property type="match status" value="1"/>
</dbReference>
<evidence type="ECO:0000259" key="3">
    <source>
        <dbReference type="Pfam" id="PF00501"/>
    </source>
</evidence>
<protein>
    <submittedName>
        <fullName evidence="5">AMP-dependent synthetase</fullName>
    </submittedName>
</protein>
<sequence length="532" mass="56168">MSATADTAPSWVRAHAQATPEAPAVDSPWARLTYAQLDARMLALAGQLRASGVEPGARVLIALPLGCAAAVAGLAVQALGACAVELDRETGADSLASILTQTGARHAVIFGQDARRWTGRAQLTHFFVVHGSRPPERMLGLLKPSACTWLQEDGAVDPEAVADPLSALPSLPPDAPASIVYTSGSTGTPRGVVQTFANIAANTRSIVEYLGLTPRDRAMHILPLHYCYGKSVLQTHLLAGGSVFLDPRFMYPQVVLEAMATEACTGFAGVPLTFELLRRQAAPDSLANLKLRYLTQAGGGMSPDTVRWTREAFHPAELFVMYGQTEATARLSYLPPSRATDKAGSIGQGIPGVTLAVVADDGTPLPDGEVGQLVAKGANVTPGYLNAPGDTAAILHDGWLWTGDLAWRDADGFFFLVGRAKEILKVGGHRVSPAEIEHVLARHPAVLEVAVVGVPDDLGGEAACAAVVLHPGATAKEDDLRRFCREALPAHKVPRHVLFIEALPRGPTGKVLKADLRTRVLSSLSSPESRSP</sequence>
<accession>A0A3A8KE04</accession>
<dbReference type="AlphaFoldDB" id="A0A3A8KE04"/>
<dbReference type="EMBL" id="RAWE01000012">
    <property type="protein sequence ID" value="RKH06190.1"/>
    <property type="molecule type" value="Genomic_DNA"/>
</dbReference>
<proteinExistence type="inferred from homology"/>
<dbReference type="InterPro" id="IPR045851">
    <property type="entry name" value="AMP-bd_C_sf"/>
</dbReference>
<reference evidence="6" key="1">
    <citation type="submission" date="2018-09" db="EMBL/GenBank/DDBJ databases">
        <authorList>
            <person name="Livingstone P.G."/>
            <person name="Whitworth D.E."/>
        </authorList>
    </citation>
    <scope>NUCLEOTIDE SEQUENCE [LARGE SCALE GENOMIC DNA]</scope>
    <source>
        <strain evidence="6">CA043D</strain>
    </source>
</reference>
<dbReference type="InterPro" id="IPR020845">
    <property type="entry name" value="AMP-binding_CS"/>
</dbReference>
<feature type="domain" description="AMP-dependent synthetase/ligase" evidence="3">
    <location>
        <begin position="13"/>
        <end position="385"/>
    </location>
</feature>
<dbReference type="PANTHER" id="PTHR43767:SF1">
    <property type="entry name" value="NONRIBOSOMAL PEPTIDE SYNTHASE PES1 (EUROFUNG)-RELATED"/>
    <property type="match status" value="1"/>
</dbReference>
<name>A0A3A8KE04_9BACT</name>
<comment type="caution">
    <text evidence="5">The sequence shown here is derived from an EMBL/GenBank/DDBJ whole genome shotgun (WGS) entry which is preliminary data.</text>
</comment>
<dbReference type="InterPro" id="IPR025110">
    <property type="entry name" value="AMP-bd_C"/>
</dbReference>
<evidence type="ECO:0000259" key="4">
    <source>
        <dbReference type="Pfam" id="PF13193"/>
    </source>
</evidence>
<organism evidence="5 6">
    <name type="scientific">Corallococcus carmarthensis</name>
    <dbReference type="NCBI Taxonomy" id="2316728"/>
    <lineage>
        <taxon>Bacteria</taxon>
        <taxon>Pseudomonadati</taxon>
        <taxon>Myxococcota</taxon>
        <taxon>Myxococcia</taxon>
        <taxon>Myxococcales</taxon>
        <taxon>Cystobacterineae</taxon>
        <taxon>Myxococcaceae</taxon>
        <taxon>Corallococcus</taxon>
    </lineage>
</organism>
<dbReference type="InterPro" id="IPR050237">
    <property type="entry name" value="ATP-dep_AMP-bd_enzyme"/>
</dbReference>
<evidence type="ECO:0000256" key="2">
    <source>
        <dbReference type="ARBA" id="ARBA00022598"/>
    </source>
</evidence>
<comment type="similarity">
    <text evidence="1">Belongs to the ATP-dependent AMP-binding enzyme family.</text>
</comment>
<dbReference type="GO" id="GO:0016878">
    <property type="term" value="F:acid-thiol ligase activity"/>
    <property type="evidence" value="ECO:0007669"/>
    <property type="project" value="UniProtKB-ARBA"/>
</dbReference>
<dbReference type="RefSeq" id="WP_120601478.1">
    <property type="nucleotide sequence ID" value="NZ_RAWE01000012.1"/>
</dbReference>
<dbReference type="InterPro" id="IPR042099">
    <property type="entry name" value="ANL_N_sf"/>
</dbReference>
<evidence type="ECO:0000313" key="6">
    <source>
        <dbReference type="Proteomes" id="UP000268313"/>
    </source>
</evidence>
<feature type="domain" description="AMP-binding enzyme C-terminal" evidence="4">
    <location>
        <begin position="435"/>
        <end position="510"/>
    </location>
</feature>
<dbReference type="Gene3D" id="3.30.300.30">
    <property type="match status" value="1"/>
</dbReference>
<dbReference type="Pfam" id="PF00501">
    <property type="entry name" value="AMP-binding"/>
    <property type="match status" value="1"/>
</dbReference>
<keyword evidence="6" id="KW-1185">Reference proteome</keyword>
<dbReference type="Proteomes" id="UP000268313">
    <property type="component" value="Unassembled WGS sequence"/>
</dbReference>
<gene>
    <name evidence="5" type="ORF">D7X32_05680</name>
</gene>
<dbReference type="FunFam" id="3.30.300.30:FF:000008">
    <property type="entry name" value="2,3-dihydroxybenzoate-AMP ligase"/>
    <property type="match status" value="1"/>
</dbReference>